<keyword evidence="4 8" id="KW-0812">Transmembrane</keyword>
<evidence type="ECO:0000256" key="4">
    <source>
        <dbReference type="ARBA" id="ARBA00022692"/>
    </source>
</evidence>
<feature type="transmembrane region" description="Helical" evidence="8">
    <location>
        <begin position="102"/>
        <end position="125"/>
    </location>
</feature>
<dbReference type="Proteomes" id="UP000541810">
    <property type="component" value="Unassembled WGS sequence"/>
</dbReference>
<evidence type="ECO:0000313" key="9">
    <source>
        <dbReference type="EMBL" id="MBB6431403.1"/>
    </source>
</evidence>
<dbReference type="InterPro" id="IPR007227">
    <property type="entry name" value="Cell_shape_determining_MreD"/>
</dbReference>
<dbReference type="EMBL" id="JACHGY010000001">
    <property type="protein sequence ID" value="MBB6431403.1"/>
    <property type="molecule type" value="Genomic_DNA"/>
</dbReference>
<keyword evidence="3" id="KW-1003">Cell membrane</keyword>
<evidence type="ECO:0000313" key="10">
    <source>
        <dbReference type="Proteomes" id="UP000541810"/>
    </source>
</evidence>
<proteinExistence type="inferred from homology"/>
<feature type="transmembrane region" description="Helical" evidence="8">
    <location>
        <begin position="34"/>
        <end position="61"/>
    </location>
</feature>
<protein>
    <submittedName>
        <fullName evidence="9">Rod shape-determining protein MreD</fullName>
    </submittedName>
</protein>
<dbReference type="GO" id="GO:0008360">
    <property type="term" value="P:regulation of cell shape"/>
    <property type="evidence" value="ECO:0007669"/>
    <property type="project" value="UniProtKB-KW"/>
</dbReference>
<sequence>MNWIVFSITAYIFFALQAGLEPLWTVGDATPNLLLILAVFVGVSARKAAVPWAMLIVGLLLDTLPGPLKDQGVILGPHAVGYLVGAYAVLQLRNLLFRESTITIVLMVFAVGGFAALVETLIYALRGLPWLANQGLDWSTTEQLWRRLQELVYTAAVAVPVGLVLQSSRKLWGFTGRSKNERVF</sequence>
<keyword evidence="6 8" id="KW-1133">Transmembrane helix</keyword>
<evidence type="ECO:0000256" key="7">
    <source>
        <dbReference type="ARBA" id="ARBA00023136"/>
    </source>
</evidence>
<dbReference type="AlphaFoldDB" id="A0A7X0LMV0"/>
<name>A0A7X0LMV0_9BACT</name>
<comment type="caution">
    <text evidence="9">The sequence shown here is derived from an EMBL/GenBank/DDBJ whole genome shotgun (WGS) entry which is preliminary data.</text>
</comment>
<keyword evidence="5" id="KW-0133">Cell shape</keyword>
<dbReference type="NCBIfam" id="TIGR03426">
    <property type="entry name" value="shape_MreD"/>
    <property type="match status" value="1"/>
</dbReference>
<gene>
    <name evidence="9" type="ORF">HNQ40_003209</name>
</gene>
<keyword evidence="10" id="KW-1185">Reference proteome</keyword>
<comment type="similarity">
    <text evidence="2">Belongs to the MreD family.</text>
</comment>
<evidence type="ECO:0000256" key="6">
    <source>
        <dbReference type="ARBA" id="ARBA00022989"/>
    </source>
</evidence>
<dbReference type="RefSeq" id="WP_184678872.1">
    <property type="nucleotide sequence ID" value="NZ_JACHGY010000001.1"/>
</dbReference>
<evidence type="ECO:0000256" key="3">
    <source>
        <dbReference type="ARBA" id="ARBA00022475"/>
    </source>
</evidence>
<accession>A0A7X0LMV0</accession>
<dbReference type="GO" id="GO:0005886">
    <property type="term" value="C:plasma membrane"/>
    <property type="evidence" value="ECO:0007669"/>
    <property type="project" value="UniProtKB-SubCell"/>
</dbReference>
<evidence type="ECO:0000256" key="2">
    <source>
        <dbReference type="ARBA" id="ARBA00007776"/>
    </source>
</evidence>
<evidence type="ECO:0000256" key="1">
    <source>
        <dbReference type="ARBA" id="ARBA00004651"/>
    </source>
</evidence>
<evidence type="ECO:0000256" key="5">
    <source>
        <dbReference type="ARBA" id="ARBA00022960"/>
    </source>
</evidence>
<reference evidence="9 10" key="1">
    <citation type="submission" date="2020-08" db="EMBL/GenBank/DDBJ databases">
        <title>Genomic Encyclopedia of Type Strains, Phase IV (KMG-IV): sequencing the most valuable type-strain genomes for metagenomic binning, comparative biology and taxonomic classification.</title>
        <authorList>
            <person name="Goeker M."/>
        </authorList>
    </citation>
    <scope>NUCLEOTIDE SEQUENCE [LARGE SCALE GENOMIC DNA]</scope>
    <source>
        <strain evidence="9 10">DSM 103725</strain>
    </source>
</reference>
<organism evidence="9 10">
    <name type="scientific">Algisphaera agarilytica</name>
    <dbReference type="NCBI Taxonomy" id="1385975"/>
    <lineage>
        <taxon>Bacteria</taxon>
        <taxon>Pseudomonadati</taxon>
        <taxon>Planctomycetota</taxon>
        <taxon>Phycisphaerae</taxon>
        <taxon>Phycisphaerales</taxon>
        <taxon>Phycisphaeraceae</taxon>
        <taxon>Algisphaera</taxon>
    </lineage>
</organism>
<evidence type="ECO:0000256" key="8">
    <source>
        <dbReference type="SAM" id="Phobius"/>
    </source>
</evidence>
<keyword evidence="7 8" id="KW-0472">Membrane</keyword>
<feature type="transmembrane region" description="Helical" evidence="8">
    <location>
        <begin position="73"/>
        <end position="90"/>
    </location>
</feature>
<comment type="subcellular location">
    <subcellularLocation>
        <location evidence="1">Cell membrane</location>
        <topology evidence="1">Multi-pass membrane protein</topology>
    </subcellularLocation>
</comment>